<feature type="region of interest" description="Disordered" evidence="6">
    <location>
        <begin position="51"/>
        <end position="114"/>
    </location>
</feature>
<dbReference type="CDD" id="cd12940">
    <property type="entry name" value="LEM_LAP2_LEMD1"/>
    <property type="match status" value="1"/>
</dbReference>
<dbReference type="InterPro" id="IPR041885">
    <property type="entry name" value="MAN1_winged_helix_dom"/>
</dbReference>
<dbReference type="GO" id="GO:0006998">
    <property type="term" value="P:nuclear envelope organization"/>
    <property type="evidence" value="ECO:0007669"/>
    <property type="project" value="TreeGrafter"/>
</dbReference>
<dbReference type="PANTHER" id="PTHR13428:SF12">
    <property type="entry name" value="INNER NUCLEAR MEMBRANE PROTEIN MAN1"/>
    <property type="match status" value="1"/>
</dbReference>
<organism evidence="9 10">
    <name type="scientific">Steinernema hermaphroditum</name>
    <dbReference type="NCBI Taxonomy" id="289476"/>
    <lineage>
        <taxon>Eukaryota</taxon>
        <taxon>Metazoa</taxon>
        <taxon>Ecdysozoa</taxon>
        <taxon>Nematoda</taxon>
        <taxon>Chromadorea</taxon>
        <taxon>Rhabditida</taxon>
        <taxon>Tylenchina</taxon>
        <taxon>Panagrolaimomorpha</taxon>
        <taxon>Strongyloidoidea</taxon>
        <taxon>Steinernematidae</taxon>
        <taxon>Steinernema</taxon>
    </lineage>
</organism>
<evidence type="ECO:0000256" key="3">
    <source>
        <dbReference type="ARBA" id="ARBA00022989"/>
    </source>
</evidence>
<feature type="region of interest" description="Disordered" evidence="6">
    <location>
        <begin position="127"/>
        <end position="150"/>
    </location>
</feature>
<dbReference type="Gene3D" id="1.10.720.40">
    <property type="match status" value="1"/>
</dbReference>
<dbReference type="PANTHER" id="PTHR13428">
    <property type="entry name" value="INNER NUCLEAR MEMBRANE PROTEIN MAN1 LEM DOMAIN CONTAINING PROTEIN"/>
    <property type="match status" value="1"/>
</dbReference>
<dbReference type="EMBL" id="JAUCMV010000004">
    <property type="protein sequence ID" value="KAK0404045.1"/>
    <property type="molecule type" value="Genomic_DNA"/>
</dbReference>
<dbReference type="SMART" id="SM00540">
    <property type="entry name" value="LEM"/>
    <property type="match status" value="1"/>
</dbReference>
<keyword evidence="4 7" id="KW-0472">Membrane</keyword>
<name>A0AA39LNY6_9BILA</name>
<dbReference type="FunFam" id="1.10.720.40:FF:000001">
    <property type="entry name" value="LEM domain containing 2, isoform CRA_a"/>
    <property type="match status" value="1"/>
</dbReference>
<keyword evidence="3 7" id="KW-1133">Transmembrane helix</keyword>
<feature type="domain" description="LEM" evidence="8">
    <location>
        <begin position="1"/>
        <end position="45"/>
    </location>
</feature>
<evidence type="ECO:0000256" key="6">
    <source>
        <dbReference type="SAM" id="MobiDB-lite"/>
    </source>
</evidence>
<dbReference type="GO" id="GO:0031490">
    <property type="term" value="F:chromatin DNA binding"/>
    <property type="evidence" value="ECO:0007669"/>
    <property type="project" value="TreeGrafter"/>
</dbReference>
<evidence type="ECO:0000256" key="2">
    <source>
        <dbReference type="ARBA" id="ARBA00022692"/>
    </source>
</evidence>
<dbReference type="InterPro" id="IPR011015">
    <property type="entry name" value="LEM/LEM-like_dom_sf"/>
</dbReference>
<evidence type="ECO:0000256" key="4">
    <source>
        <dbReference type="ARBA" id="ARBA00023136"/>
    </source>
</evidence>
<keyword evidence="2 7" id="KW-0812">Transmembrane</keyword>
<evidence type="ECO:0000256" key="5">
    <source>
        <dbReference type="ARBA" id="ARBA00023242"/>
    </source>
</evidence>
<reference evidence="9" key="1">
    <citation type="submission" date="2023-06" db="EMBL/GenBank/DDBJ databases">
        <title>Genomic analysis of the entomopathogenic nematode Steinernema hermaphroditum.</title>
        <authorList>
            <person name="Schwarz E.M."/>
            <person name="Heppert J.K."/>
            <person name="Baniya A."/>
            <person name="Schwartz H.T."/>
            <person name="Tan C.-H."/>
            <person name="Antoshechkin I."/>
            <person name="Sternberg P.W."/>
            <person name="Goodrich-Blair H."/>
            <person name="Dillman A.R."/>
        </authorList>
    </citation>
    <scope>NUCLEOTIDE SEQUENCE</scope>
    <source>
        <strain evidence="9">PS9179</strain>
        <tissue evidence="9">Whole animal</tissue>
    </source>
</reference>
<protein>
    <recommendedName>
        <fullName evidence="8">LEM domain-containing protein</fullName>
    </recommendedName>
</protein>
<evidence type="ECO:0000259" key="8">
    <source>
        <dbReference type="PROSITE" id="PS50954"/>
    </source>
</evidence>
<dbReference type="InterPro" id="IPR003887">
    <property type="entry name" value="LEM_dom"/>
</dbReference>
<feature type="transmembrane region" description="Helical" evidence="7">
    <location>
        <begin position="288"/>
        <end position="307"/>
    </location>
</feature>
<dbReference type="GO" id="GO:0005637">
    <property type="term" value="C:nuclear inner membrane"/>
    <property type="evidence" value="ECO:0007669"/>
    <property type="project" value="UniProtKB-SubCell"/>
</dbReference>
<feature type="transmembrane region" description="Helical" evidence="7">
    <location>
        <begin position="327"/>
        <end position="360"/>
    </location>
</feature>
<evidence type="ECO:0000256" key="7">
    <source>
        <dbReference type="SAM" id="Phobius"/>
    </source>
</evidence>
<comment type="subcellular location">
    <subcellularLocation>
        <location evidence="1">Nucleus inner membrane</location>
        <topology evidence="1">Multi-pass membrane protein</topology>
    </subcellularLocation>
</comment>
<keyword evidence="10" id="KW-1185">Reference proteome</keyword>
<dbReference type="Proteomes" id="UP001175271">
    <property type="component" value="Unassembled WGS sequence"/>
</dbReference>
<sequence>MADVASLSDAELRKELATFGYNSGAVTGTTRKLYEKKLLKFRSVNQKTPKPVGKVAAVKPAHVDSPPVRRTATPPKSSGDFLSVYSSSTSKVMKPAQLDPPPARRTISPPKASDDFLSAYSSSISKVMKPAQLDPPPARRTISPPKASDDFLSAYSSSISKAMKPPHADATPVRRTLTPPRASAGLLSVYSSSSSKGFNASLSNLGDTSADETDDDGHTESCRTIDPTPTRLKNIKYGQPTRQLTYFKVSPPTPASLFHRVLGQKKKVDSFDERFRSMEAKKQESPSIAERVGTMLMAAVFVMVMAYTLTHTNPETVYATAKTIRDIAVFLATFAYSYAIIPALFVASVIAVAAACYYIYQSSQNKRVKEHHLFTELVDKITELIREADEIEGIAEPHVRDMIYPPSRRTDSEIRRWERATRFINEEDSRVRTDVRLLNGVECNVWEPCSEEIRQIHRFNQNVMKDDIELLDKLEPCPKLADVINAAYYLEMPDFIHMSPLQSSAPSTKLIRRMLKTPGTLNAFPNVDASAVSTSARQPLVNSNNVTDRNVEYWPPNSQSQNMNDVDPQEVEEKMIGTTLRKHLGDNGSPLQHTLPKRIRGEQEVKNENDEITAFAKYVEMMMRIMTHEDRNCLMDEVYESMRRYRP</sequence>
<keyword evidence="5" id="KW-0539">Nucleus</keyword>
<dbReference type="SUPFAM" id="SSF63451">
    <property type="entry name" value="LEM domain"/>
    <property type="match status" value="1"/>
</dbReference>
<dbReference type="Pfam" id="PF03020">
    <property type="entry name" value="LEM"/>
    <property type="match status" value="1"/>
</dbReference>
<evidence type="ECO:0000313" key="10">
    <source>
        <dbReference type="Proteomes" id="UP001175271"/>
    </source>
</evidence>
<evidence type="ECO:0000256" key="1">
    <source>
        <dbReference type="ARBA" id="ARBA00004473"/>
    </source>
</evidence>
<dbReference type="AlphaFoldDB" id="A0AA39LNY6"/>
<dbReference type="Gene3D" id="1.10.10.1180">
    <property type="entry name" value="MAN1, winged-helix domain"/>
    <property type="match status" value="1"/>
</dbReference>
<proteinExistence type="predicted"/>
<evidence type="ECO:0000313" key="9">
    <source>
        <dbReference type="EMBL" id="KAK0404045.1"/>
    </source>
</evidence>
<gene>
    <name evidence="9" type="ORF">QR680_017256</name>
</gene>
<accession>A0AA39LNY6</accession>
<dbReference type="GO" id="GO:0030514">
    <property type="term" value="P:negative regulation of BMP signaling pathway"/>
    <property type="evidence" value="ECO:0007669"/>
    <property type="project" value="TreeGrafter"/>
</dbReference>
<feature type="region of interest" description="Disordered" evidence="6">
    <location>
        <begin position="203"/>
        <end position="230"/>
    </location>
</feature>
<comment type="caution">
    <text evidence="9">The sequence shown here is derived from an EMBL/GenBank/DDBJ whole genome shotgun (WGS) entry which is preliminary data.</text>
</comment>
<dbReference type="InterPro" id="IPR052277">
    <property type="entry name" value="INM_ESCRT-Associated"/>
</dbReference>
<dbReference type="PROSITE" id="PS50954">
    <property type="entry name" value="LEM"/>
    <property type="match status" value="1"/>
</dbReference>